<dbReference type="Gene3D" id="3.30.200.20">
    <property type="entry name" value="Phosphorylase Kinase, domain 1"/>
    <property type="match status" value="1"/>
</dbReference>
<dbReference type="Proteomes" id="UP000813462">
    <property type="component" value="Unassembled WGS sequence"/>
</dbReference>
<evidence type="ECO:0000259" key="1">
    <source>
        <dbReference type="PROSITE" id="PS50011"/>
    </source>
</evidence>
<dbReference type="AlphaFoldDB" id="A0A978VXS9"/>
<dbReference type="PANTHER" id="PTHR46146:SF23">
    <property type="entry name" value="PROTEIN KINASE DOMAIN-CONTAINING PROTEIN"/>
    <property type="match status" value="1"/>
</dbReference>
<dbReference type="Gene3D" id="1.10.510.10">
    <property type="entry name" value="Transferase(Phosphotransferase) domain 1"/>
    <property type="match status" value="1"/>
</dbReference>
<dbReference type="GO" id="GO:0004672">
    <property type="term" value="F:protein kinase activity"/>
    <property type="evidence" value="ECO:0007669"/>
    <property type="project" value="InterPro"/>
</dbReference>
<dbReference type="Pfam" id="PF00069">
    <property type="entry name" value="Pkinase"/>
    <property type="match status" value="1"/>
</dbReference>
<dbReference type="PROSITE" id="PS50011">
    <property type="entry name" value="PROTEIN_KINASE_DOM"/>
    <property type="match status" value="1"/>
</dbReference>
<dbReference type="SMART" id="SM00220">
    <property type="entry name" value="S_TKc"/>
    <property type="match status" value="1"/>
</dbReference>
<gene>
    <name evidence="2" type="ORF">FEM48_Zijuj02G0203600</name>
</gene>
<dbReference type="InterPro" id="IPR011009">
    <property type="entry name" value="Kinase-like_dom_sf"/>
</dbReference>
<dbReference type="PROSITE" id="PS00108">
    <property type="entry name" value="PROTEIN_KINASE_ST"/>
    <property type="match status" value="1"/>
</dbReference>
<comment type="caution">
    <text evidence="2">The sequence shown here is derived from an EMBL/GenBank/DDBJ whole genome shotgun (WGS) entry which is preliminary data.</text>
</comment>
<protein>
    <recommendedName>
        <fullName evidence="1">Protein kinase domain-containing protein</fullName>
    </recommendedName>
</protein>
<sequence length="375" mass="42314">MFSRVTITIHSPPHAQQLNMRYIWYEFEYEELVRATENFGPSKIIGKGSHGWVFKGKLKNDRLVAVKKPLHDCHEALYDDKNSKLENEIKVLSYLSQAQNSHPYIISFLGSSHHPADKTKKKQLLVMELMPNGSLHDLLHDKTSTIPPPSWPKRVEIASQIARAVQSLHERRPYWVIHRDIKSANVLFDSNWDTKLADFGLAVLAEETTTASQPAGTIGYLDPGYTTPTKLSTKNDVYSFGVVLLEIISGSKAMDVGRAPASISEWAVGLIKQGRMEDICDARISLPGHMVATIRHLLVVAASCVSIKEDCRPSIGEVVFLLGMDNCHFEPGIRNPLLCSSWSWTSLLRRLVLTRRRRKLAKTWRNYKISAIGNY</sequence>
<dbReference type="PANTHER" id="PTHR46146">
    <property type="entry name" value="SERINE/THREONINE-PROTEIN KINASE-LIKE PROTEIN CCR4"/>
    <property type="match status" value="1"/>
</dbReference>
<name>A0A978VXS9_ZIZJJ</name>
<dbReference type="EMBL" id="JAEACU010000002">
    <property type="protein sequence ID" value="KAH7543624.1"/>
    <property type="molecule type" value="Genomic_DNA"/>
</dbReference>
<reference evidence="2" key="1">
    <citation type="journal article" date="2021" name="Front. Plant Sci.">
        <title>Chromosome-Scale Genome Assembly for Chinese Sour Jujube and Insights Into Its Genome Evolution and Domestication Signature.</title>
        <authorList>
            <person name="Shen L.-Y."/>
            <person name="Luo H."/>
            <person name="Wang X.-L."/>
            <person name="Wang X.-M."/>
            <person name="Qiu X.-J."/>
            <person name="Liu H."/>
            <person name="Zhou S.-S."/>
            <person name="Jia K.-H."/>
            <person name="Nie S."/>
            <person name="Bao Y.-T."/>
            <person name="Zhang R.-G."/>
            <person name="Yun Q.-Z."/>
            <person name="Chai Y.-H."/>
            <person name="Lu J.-Y."/>
            <person name="Li Y."/>
            <person name="Zhao S.-W."/>
            <person name="Mao J.-F."/>
            <person name="Jia S.-G."/>
            <person name="Mao Y.-M."/>
        </authorList>
    </citation>
    <scope>NUCLEOTIDE SEQUENCE</scope>
    <source>
        <strain evidence="2">AT0</strain>
        <tissue evidence="2">Leaf</tissue>
    </source>
</reference>
<dbReference type="SUPFAM" id="SSF56112">
    <property type="entry name" value="Protein kinase-like (PK-like)"/>
    <property type="match status" value="1"/>
</dbReference>
<dbReference type="InterPro" id="IPR008271">
    <property type="entry name" value="Ser/Thr_kinase_AS"/>
</dbReference>
<organism evidence="2 3">
    <name type="scientific">Ziziphus jujuba var. spinosa</name>
    <dbReference type="NCBI Taxonomy" id="714518"/>
    <lineage>
        <taxon>Eukaryota</taxon>
        <taxon>Viridiplantae</taxon>
        <taxon>Streptophyta</taxon>
        <taxon>Embryophyta</taxon>
        <taxon>Tracheophyta</taxon>
        <taxon>Spermatophyta</taxon>
        <taxon>Magnoliopsida</taxon>
        <taxon>eudicotyledons</taxon>
        <taxon>Gunneridae</taxon>
        <taxon>Pentapetalae</taxon>
        <taxon>rosids</taxon>
        <taxon>fabids</taxon>
        <taxon>Rosales</taxon>
        <taxon>Rhamnaceae</taxon>
        <taxon>Paliureae</taxon>
        <taxon>Ziziphus</taxon>
    </lineage>
</organism>
<feature type="domain" description="Protein kinase" evidence="1">
    <location>
        <begin position="39"/>
        <end position="338"/>
    </location>
</feature>
<evidence type="ECO:0000313" key="3">
    <source>
        <dbReference type="Proteomes" id="UP000813462"/>
    </source>
</evidence>
<dbReference type="InterPro" id="IPR000719">
    <property type="entry name" value="Prot_kinase_dom"/>
</dbReference>
<dbReference type="GO" id="GO:0005524">
    <property type="term" value="F:ATP binding"/>
    <property type="evidence" value="ECO:0007669"/>
    <property type="project" value="InterPro"/>
</dbReference>
<evidence type="ECO:0000313" key="2">
    <source>
        <dbReference type="EMBL" id="KAH7543624.1"/>
    </source>
</evidence>
<accession>A0A978VXS9</accession>
<proteinExistence type="predicted"/>